<dbReference type="PANTHER" id="PTHR30055:SF234">
    <property type="entry name" value="HTH-TYPE TRANSCRIPTIONAL REGULATOR BETI"/>
    <property type="match status" value="1"/>
</dbReference>
<dbReference type="InterPro" id="IPR025996">
    <property type="entry name" value="MT1864/Rv1816-like_C"/>
</dbReference>
<sequence length="210" mass="22610">MGRVAERRAATIDRIVATAREVITEEGAAGLTLGEVARRVGMRTPSLYGYFAGRSDLCDELFRRGWSDFGAAVAHLVPVPGTGIRALLTEAMDVSVGWALDHPADAQLMFWRPIARWQPSPSAYEPAEQVMGATASSLAEAQRLGLLDAAADLEELVAVWVALVAGVISQQLSNEPGVGLADGRTSRHRQALVRMYAAHYSPPDTDGDRR</sequence>
<dbReference type="InterPro" id="IPR050109">
    <property type="entry name" value="HTH-type_TetR-like_transc_reg"/>
</dbReference>
<organism evidence="6 7">
    <name type="scientific">Nocardioides potassii</name>
    <dbReference type="NCBI Taxonomy" id="2911371"/>
    <lineage>
        <taxon>Bacteria</taxon>
        <taxon>Bacillati</taxon>
        <taxon>Actinomycetota</taxon>
        <taxon>Actinomycetes</taxon>
        <taxon>Propionibacteriales</taxon>
        <taxon>Nocardioidaceae</taxon>
        <taxon>Nocardioides</taxon>
    </lineage>
</organism>
<keyword evidence="3" id="KW-0804">Transcription</keyword>
<name>A0ABS9HGW0_9ACTN</name>
<reference evidence="6 7" key="1">
    <citation type="submission" date="2022-01" db="EMBL/GenBank/DDBJ databases">
        <title>Nocardioides sp. nov., an actinomycete isolated from mining soil.</title>
        <authorList>
            <person name="Liu L."/>
        </authorList>
    </citation>
    <scope>NUCLEOTIDE SEQUENCE [LARGE SCALE GENOMIC DNA]</scope>
    <source>
        <strain evidence="6 7">KLBMP 9356</strain>
    </source>
</reference>
<evidence type="ECO:0000259" key="5">
    <source>
        <dbReference type="PROSITE" id="PS50977"/>
    </source>
</evidence>
<dbReference type="PRINTS" id="PR00455">
    <property type="entry name" value="HTHTETR"/>
</dbReference>
<dbReference type="RefSeq" id="WP_236404790.1">
    <property type="nucleotide sequence ID" value="NZ_JAKJHZ010000011.1"/>
</dbReference>
<protein>
    <submittedName>
        <fullName evidence="6">TetR/AcrR family transcriptional regulator</fullName>
    </submittedName>
</protein>
<accession>A0ABS9HGW0</accession>
<keyword evidence="7" id="KW-1185">Reference proteome</keyword>
<dbReference type="InterPro" id="IPR001647">
    <property type="entry name" value="HTH_TetR"/>
</dbReference>
<dbReference type="Pfam" id="PF13305">
    <property type="entry name" value="TetR_C_33"/>
    <property type="match status" value="1"/>
</dbReference>
<dbReference type="Proteomes" id="UP001201161">
    <property type="component" value="Unassembled WGS sequence"/>
</dbReference>
<comment type="caution">
    <text evidence="6">The sequence shown here is derived from an EMBL/GenBank/DDBJ whole genome shotgun (WGS) entry which is preliminary data.</text>
</comment>
<dbReference type="InterPro" id="IPR036271">
    <property type="entry name" value="Tet_transcr_reg_TetR-rel_C_sf"/>
</dbReference>
<evidence type="ECO:0000313" key="6">
    <source>
        <dbReference type="EMBL" id="MCF6379632.1"/>
    </source>
</evidence>
<dbReference type="InterPro" id="IPR009057">
    <property type="entry name" value="Homeodomain-like_sf"/>
</dbReference>
<feature type="DNA-binding region" description="H-T-H motif" evidence="4">
    <location>
        <begin position="32"/>
        <end position="51"/>
    </location>
</feature>
<evidence type="ECO:0000256" key="2">
    <source>
        <dbReference type="ARBA" id="ARBA00023125"/>
    </source>
</evidence>
<keyword evidence="2 4" id="KW-0238">DNA-binding</keyword>
<dbReference type="SUPFAM" id="SSF48498">
    <property type="entry name" value="Tetracyclin repressor-like, C-terminal domain"/>
    <property type="match status" value="1"/>
</dbReference>
<evidence type="ECO:0000256" key="4">
    <source>
        <dbReference type="PROSITE-ProRule" id="PRU00335"/>
    </source>
</evidence>
<dbReference type="Gene3D" id="1.10.357.10">
    <property type="entry name" value="Tetracycline Repressor, domain 2"/>
    <property type="match status" value="1"/>
</dbReference>
<dbReference type="PANTHER" id="PTHR30055">
    <property type="entry name" value="HTH-TYPE TRANSCRIPTIONAL REGULATOR RUTR"/>
    <property type="match status" value="1"/>
</dbReference>
<dbReference type="SUPFAM" id="SSF46689">
    <property type="entry name" value="Homeodomain-like"/>
    <property type="match status" value="1"/>
</dbReference>
<gene>
    <name evidence="6" type="ORF">L2K70_18630</name>
</gene>
<feature type="domain" description="HTH tetR-type" evidence="5">
    <location>
        <begin position="9"/>
        <end position="69"/>
    </location>
</feature>
<evidence type="ECO:0000256" key="3">
    <source>
        <dbReference type="ARBA" id="ARBA00023163"/>
    </source>
</evidence>
<proteinExistence type="predicted"/>
<dbReference type="Pfam" id="PF00440">
    <property type="entry name" value="TetR_N"/>
    <property type="match status" value="1"/>
</dbReference>
<keyword evidence="1" id="KW-0805">Transcription regulation</keyword>
<dbReference type="EMBL" id="JAKJHZ010000011">
    <property type="protein sequence ID" value="MCF6379632.1"/>
    <property type="molecule type" value="Genomic_DNA"/>
</dbReference>
<evidence type="ECO:0000313" key="7">
    <source>
        <dbReference type="Proteomes" id="UP001201161"/>
    </source>
</evidence>
<evidence type="ECO:0000256" key="1">
    <source>
        <dbReference type="ARBA" id="ARBA00023015"/>
    </source>
</evidence>
<dbReference type="PROSITE" id="PS50977">
    <property type="entry name" value="HTH_TETR_2"/>
    <property type="match status" value="1"/>
</dbReference>